<dbReference type="PANTHER" id="PTHR36440:SF1">
    <property type="entry name" value="PUTATIVE (AFU_ORTHOLOGUE AFUA_8G07350)-RELATED"/>
    <property type="match status" value="1"/>
</dbReference>
<protein>
    <submittedName>
        <fullName evidence="2">Cupin domain-containing protein</fullName>
    </submittedName>
</protein>
<dbReference type="Proteomes" id="UP001216139">
    <property type="component" value="Chromosome"/>
</dbReference>
<dbReference type="SUPFAM" id="SSF51182">
    <property type="entry name" value="RmlC-like cupins"/>
    <property type="match status" value="1"/>
</dbReference>
<dbReference type="Gene3D" id="2.60.120.10">
    <property type="entry name" value="Jelly Rolls"/>
    <property type="match status" value="1"/>
</dbReference>
<reference evidence="2 3" key="1">
    <citation type="submission" date="2023-02" db="EMBL/GenBank/DDBJ databases">
        <title>Genome sequence of Mucilaginibacter jinjuensis strain KACC 16571.</title>
        <authorList>
            <person name="Kim S."/>
            <person name="Heo J."/>
            <person name="Kwon S.-W."/>
        </authorList>
    </citation>
    <scope>NUCLEOTIDE SEQUENCE [LARGE SCALE GENOMIC DNA]</scope>
    <source>
        <strain evidence="2 3">KACC 16571</strain>
    </source>
</reference>
<dbReference type="InterPro" id="IPR053146">
    <property type="entry name" value="QDO-like"/>
</dbReference>
<feature type="domain" description="Cupin type-2" evidence="1">
    <location>
        <begin position="42"/>
        <end position="111"/>
    </location>
</feature>
<dbReference type="InterPro" id="IPR013096">
    <property type="entry name" value="Cupin_2"/>
</dbReference>
<evidence type="ECO:0000259" key="1">
    <source>
        <dbReference type="Pfam" id="PF07883"/>
    </source>
</evidence>
<keyword evidence="3" id="KW-1185">Reference proteome</keyword>
<organism evidence="2 3">
    <name type="scientific">Mucilaginibacter jinjuensis</name>
    <dbReference type="NCBI Taxonomy" id="1176721"/>
    <lineage>
        <taxon>Bacteria</taxon>
        <taxon>Pseudomonadati</taxon>
        <taxon>Bacteroidota</taxon>
        <taxon>Sphingobacteriia</taxon>
        <taxon>Sphingobacteriales</taxon>
        <taxon>Sphingobacteriaceae</taxon>
        <taxon>Mucilaginibacter</taxon>
    </lineage>
</organism>
<gene>
    <name evidence="2" type="ORF">PQO05_12290</name>
</gene>
<sequence>MEQNKLALTKATEGTCVSVGGGTYRTVMPGKQTGGAYAVIEMLVPPNSGPPPHSHADVQEAFYILEGEIELRTEEGNHIAQKGDYVNIPKGGLVHQFKNKTDTLARLMCIVTPAGMDEMFEEIGEPVEYGQFLPPPELAAKMLKAGEKYGQKFFPPDYLSK</sequence>
<dbReference type="EMBL" id="CP117167">
    <property type="protein sequence ID" value="WCT14715.1"/>
    <property type="molecule type" value="Genomic_DNA"/>
</dbReference>
<dbReference type="RefSeq" id="WP_273633211.1">
    <property type="nucleotide sequence ID" value="NZ_CP117167.1"/>
</dbReference>
<dbReference type="Pfam" id="PF07883">
    <property type="entry name" value="Cupin_2"/>
    <property type="match status" value="1"/>
</dbReference>
<dbReference type="InterPro" id="IPR014710">
    <property type="entry name" value="RmlC-like_jellyroll"/>
</dbReference>
<evidence type="ECO:0000313" key="2">
    <source>
        <dbReference type="EMBL" id="WCT14715.1"/>
    </source>
</evidence>
<accession>A0ABY7TDX2</accession>
<name>A0ABY7TDX2_9SPHI</name>
<dbReference type="PANTHER" id="PTHR36440">
    <property type="entry name" value="PUTATIVE (AFU_ORTHOLOGUE AFUA_8G07350)-RELATED"/>
    <property type="match status" value="1"/>
</dbReference>
<evidence type="ECO:0000313" key="3">
    <source>
        <dbReference type="Proteomes" id="UP001216139"/>
    </source>
</evidence>
<proteinExistence type="predicted"/>
<dbReference type="InterPro" id="IPR011051">
    <property type="entry name" value="RmlC_Cupin_sf"/>
</dbReference>